<dbReference type="Pfam" id="PF01419">
    <property type="entry name" value="Jacalin"/>
    <property type="match status" value="1"/>
</dbReference>
<proteinExistence type="predicted"/>
<protein>
    <recommendedName>
        <fullName evidence="1">Jacalin-type lectin domain-containing protein</fullName>
    </recommendedName>
</protein>
<dbReference type="InterPro" id="IPR001229">
    <property type="entry name" value="Jacalin-like_lectin_dom"/>
</dbReference>
<keyword evidence="3" id="KW-1185">Reference proteome</keyword>
<evidence type="ECO:0000313" key="3">
    <source>
        <dbReference type="Proteomes" id="UP000297910"/>
    </source>
</evidence>
<dbReference type="PROSITE" id="PS51752">
    <property type="entry name" value="JACALIN_LECTIN"/>
    <property type="match status" value="1"/>
</dbReference>
<feature type="domain" description="Jacalin-type lectin" evidence="1">
    <location>
        <begin position="5"/>
        <end position="144"/>
    </location>
</feature>
<organism evidence="2 3">
    <name type="scientific">Botrytis paeoniae</name>
    <dbReference type="NCBI Taxonomy" id="278948"/>
    <lineage>
        <taxon>Eukaryota</taxon>
        <taxon>Fungi</taxon>
        <taxon>Dikarya</taxon>
        <taxon>Ascomycota</taxon>
        <taxon>Pezizomycotina</taxon>
        <taxon>Leotiomycetes</taxon>
        <taxon>Helotiales</taxon>
        <taxon>Sclerotiniaceae</taxon>
        <taxon>Botrytis</taxon>
    </lineage>
</organism>
<evidence type="ECO:0000313" key="2">
    <source>
        <dbReference type="EMBL" id="TGO31306.1"/>
    </source>
</evidence>
<name>A0A4Z1G2Q0_9HELO</name>
<dbReference type="InterPro" id="IPR036404">
    <property type="entry name" value="Jacalin-like_lectin_dom_sf"/>
</dbReference>
<dbReference type="SUPFAM" id="SSF56973">
    <property type="entry name" value="Aerolisin/ETX pore-forming domain"/>
    <property type="match status" value="1"/>
</dbReference>
<gene>
    <name evidence="2" type="ORF">BPAE_0001g02050</name>
</gene>
<dbReference type="EMBL" id="PQXI01000001">
    <property type="protein sequence ID" value="TGO31306.1"/>
    <property type="molecule type" value="Genomic_DNA"/>
</dbReference>
<dbReference type="Gene3D" id="2.170.15.10">
    <property type="entry name" value="Proaerolysin, chain A, domain 3"/>
    <property type="match status" value="1"/>
</dbReference>
<evidence type="ECO:0000259" key="1">
    <source>
        <dbReference type="PROSITE" id="PS51752"/>
    </source>
</evidence>
<comment type="caution">
    <text evidence="2">The sequence shown here is derived from an EMBL/GenBank/DDBJ whole genome shotgun (WGS) entry which is preliminary data.</text>
</comment>
<dbReference type="Gene3D" id="2.100.10.30">
    <property type="entry name" value="Jacalin-like lectin domain"/>
    <property type="match status" value="1"/>
</dbReference>
<reference evidence="2 3" key="1">
    <citation type="submission" date="2017-12" db="EMBL/GenBank/DDBJ databases">
        <title>Comparative genomics of Botrytis spp.</title>
        <authorList>
            <person name="Valero-Jimenez C.A."/>
            <person name="Tapia P."/>
            <person name="Veloso J."/>
            <person name="Silva-Moreno E."/>
            <person name="Staats M."/>
            <person name="Valdes J.H."/>
            <person name="Van Kan J.A.L."/>
        </authorList>
    </citation>
    <scope>NUCLEOTIDE SEQUENCE [LARGE SCALE GENOMIC DNA]</scope>
    <source>
        <strain evidence="2 3">Bp0003</strain>
    </source>
</reference>
<accession>A0A4Z1G2Q0</accession>
<dbReference type="SUPFAM" id="SSF51101">
    <property type="entry name" value="Mannose-binding lectins"/>
    <property type="match status" value="1"/>
</dbReference>
<dbReference type="Proteomes" id="UP000297910">
    <property type="component" value="Unassembled WGS sequence"/>
</dbReference>
<dbReference type="AlphaFoldDB" id="A0A4Z1G2Q0"/>
<sequence>MAPTAWWYSPVGGKGGTPFQHVRAHDPVSEMEIWTRGDYPPLVGMRFTHVSGTQSPLVGKAKGTLKTFTIAYGERLVRITQYAGQYHSLYLCVGFTVVTDKGRSFTAGSVTSDSHPLPPCGGFVVGMIGRAWDQLDQFSLCLLDNLQCCDIDMNYLMLPRGGISDVSVANVVKNNLEGKRDANIYIAESVSITSSVTTSKTWGESLGIPVSVSGKVFGIGLDSSTDYTYREERSQSTSYSVTKTTDISASMQVPPRKKYLNTALYYKGTFDVEFRPKYTLITRTGFKAIFPEGPAQPVFGVASGNIVITTTDITNMSRSELSQLTSRQTEIVAPPNDNRKDTALVKSTPEAGLGNVLTREVLDDSEHARVSGQLIGMPAAGE</sequence>